<evidence type="ECO:0000256" key="2">
    <source>
        <dbReference type="SAM" id="Phobius"/>
    </source>
</evidence>
<gene>
    <name evidence="3" type="ORF">E8E12_004940</name>
</gene>
<protein>
    <submittedName>
        <fullName evidence="3">Uncharacterized protein</fullName>
    </submittedName>
</protein>
<feature type="transmembrane region" description="Helical" evidence="2">
    <location>
        <begin position="543"/>
        <end position="567"/>
    </location>
</feature>
<accession>A0A9P5BZM6</accession>
<keyword evidence="2" id="KW-0812">Transmembrane</keyword>
<evidence type="ECO:0000256" key="1">
    <source>
        <dbReference type="SAM" id="MobiDB-lite"/>
    </source>
</evidence>
<feature type="transmembrane region" description="Helical" evidence="2">
    <location>
        <begin position="446"/>
        <end position="463"/>
    </location>
</feature>
<evidence type="ECO:0000313" key="4">
    <source>
        <dbReference type="Proteomes" id="UP000758155"/>
    </source>
</evidence>
<dbReference type="PANTHER" id="PTHR37544:SF3">
    <property type="entry name" value="SPRAY"/>
    <property type="match status" value="1"/>
</dbReference>
<evidence type="ECO:0000313" key="3">
    <source>
        <dbReference type="EMBL" id="KAF3037221.1"/>
    </source>
</evidence>
<organism evidence="3 4">
    <name type="scientific">Didymella heteroderae</name>
    <dbReference type="NCBI Taxonomy" id="1769908"/>
    <lineage>
        <taxon>Eukaryota</taxon>
        <taxon>Fungi</taxon>
        <taxon>Dikarya</taxon>
        <taxon>Ascomycota</taxon>
        <taxon>Pezizomycotina</taxon>
        <taxon>Dothideomycetes</taxon>
        <taxon>Pleosporomycetidae</taxon>
        <taxon>Pleosporales</taxon>
        <taxon>Pleosporineae</taxon>
        <taxon>Didymellaceae</taxon>
        <taxon>Didymella</taxon>
    </lineage>
</organism>
<dbReference type="PANTHER" id="PTHR37544">
    <property type="entry name" value="SPRAY-RELATED"/>
    <property type="match status" value="1"/>
</dbReference>
<feature type="transmembrane region" description="Helical" evidence="2">
    <location>
        <begin position="168"/>
        <end position="187"/>
    </location>
</feature>
<dbReference type="Pfam" id="PF11915">
    <property type="entry name" value="DUF3433"/>
    <property type="match status" value="2"/>
</dbReference>
<feature type="transmembrane region" description="Helical" evidence="2">
    <location>
        <begin position="405"/>
        <end position="426"/>
    </location>
</feature>
<name>A0A9P5BZM6_9PLEO</name>
<dbReference type="Proteomes" id="UP000758155">
    <property type="component" value="Unassembled WGS sequence"/>
</dbReference>
<dbReference type="AlphaFoldDB" id="A0A9P5BZM6"/>
<keyword evidence="2" id="KW-1133">Transmembrane helix</keyword>
<proteinExistence type="predicted"/>
<feature type="transmembrane region" description="Helical" evidence="2">
    <location>
        <begin position="76"/>
        <end position="99"/>
    </location>
</feature>
<feature type="transmembrane region" description="Helical" evidence="2">
    <location>
        <begin position="237"/>
        <end position="257"/>
    </location>
</feature>
<keyword evidence="4" id="KW-1185">Reference proteome</keyword>
<sequence>MATTGQPFIQQPSPASRQSLSQHAPRTTLYIQYPDSSFPSTQEGEKSRMIVNTSTLGIKQSIVKGKRCYVPTELRTSFLVTFCLVTLLIFTLLQIAAAASLGAEGLESLSVYPSAVKRGASPRSSDPSCPPGATCAPAPGSWTNPSSLETSQLAGAPPPGSWTPADSTYLLGAYVPTLVAIVFSIWWKCIFARLGEMEPYYQLARPCGADAKDSLLLSYSNAMLPVILFKSFWFKHWRTFIGAVNMSLVTLCTLFAAETLHLKGVGDGCGVIVDAKGDFNDDCEMQLAMQPALGFSLGVVMLAILLGASLLLMKLRQHPTGISAEATSIAGIASLSDAIVEQRSSRYPSCPSHRFAIMTSRVDINGTDFTLEDTPGRQATTQRLLEASRLIDPPSTHCEPREMRILSLTTFLLYEAATLFLIVYYGFVSEPGTNNSLEDFMDSETFGVRLFMTTIGLSIKFYWGWIERYMRRMSPIIAMAAPNGATAQKSVLMASHSHPITALFSRSTWKHPLLGLVTLMAVLTEILVILLNTIPFSTATAYLAWRISVIMSIMILSLMIFMTLAVMRWITRVRKISAKPDVPESIADVLVLVQDTDTWASLGGLPEKERNRVLNSWQARFAVRTVDSRWKIIVLR</sequence>
<feature type="region of interest" description="Disordered" evidence="1">
    <location>
        <begin position="1"/>
        <end position="21"/>
    </location>
</feature>
<dbReference type="OrthoDB" id="5428901at2759"/>
<feature type="transmembrane region" description="Helical" evidence="2">
    <location>
        <begin position="513"/>
        <end position="531"/>
    </location>
</feature>
<keyword evidence="2" id="KW-0472">Membrane</keyword>
<dbReference type="EMBL" id="SWKV01000044">
    <property type="protein sequence ID" value="KAF3037221.1"/>
    <property type="molecule type" value="Genomic_DNA"/>
</dbReference>
<comment type="caution">
    <text evidence="3">The sequence shown here is derived from an EMBL/GenBank/DDBJ whole genome shotgun (WGS) entry which is preliminary data.</text>
</comment>
<feature type="transmembrane region" description="Helical" evidence="2">
    <location>
        <begin position="292"/>
        <end position="313"/>
    </location>
</feature>
<reference evidence="3" key="1">
    <citation type="submission" date="2019-04" db="EMBL/GenBank/DDBJ databases">
        <title>Sequencing of skin fungus with MAO and IRED activity.</title>
        <authorList>
            <person name="Marsaioli A.J."/>
            <person name="Bonatto J.M.C."/>
            <person name="Reis Junior O."/>
        </authorList>
    </citation>
    <scope>NUCLEOTIDE SEQUENCE</scope>
    <source>
        <strain evidence="3">28M1</strain>
    </source>
</reference>
<dbReference type="InterPro" id="IPR021840">
    <property type="entry name" value="DUF3433"/>
</dbReference>